<evidence type="ECO:0000256" key="1">
    <source>
        <dbReference type="ARBA" id="ARBA00004651"/>
    </source>
</evidence>
<keyword evidence="3 6" id="KW-0812">Transmembrane</keyword>
<reference evidence="9 10" key="1">
    <citation type="submission" date="2019-11" db="EMBL/GenBank/DDBJ databases">
        <title>FDA dAtabase for Regulatory Grade micrObial Sequences (FDA-ARGOS): Supporting development and validation of Infectious Disease Dx tests.</title>
        <authorList>
            <person name="Turner S."/>
            <person name="Byrd R."/>
            <person name="Tallon L."/>
            <person name="Sadzewicz L."/>
            <person name="Vavikolanu K."/>
            <person name="Mehta A."/>
            <person name="Aluvathingal J."/>
            <person name="Nadendla S."/>
            <person name="Myers T."/>
            <person name="Yan Y."/>
            <person name="Sichtig H."/>
        </authorList>
    </citation>
    <scope>NUCLEOTIDE SEQUENCE [LARGE SCALE GENOMIC DNA]</scope>
    <source>
        <strain evidence="9 10">FDAARGOS_742</strain>
    </source>
</reference>
<dbReference type="PANTHER" id="PTHR30619:SF1">
    <property type="entry name" value="RECOMBINATION PROTEIN 2"/>
    <property type="match status" value="1"/>
</dbReference>
<keyword evidence="4 6" id="KW-1133">Transmembrane helix</keyword>
<dbReference type="EMBL" id="CP046313">
    <property type="protein sequence ID" value="QGS08155.1"/>
    <property type="molecule type" value="Genomic_DNA"/>
</dbReference>
<name>A0ABX6FI33_9BACL</name>
<dbReference type="Proteomes" id="UP000427636">
    <property type="component" value="Chromosome"/>
</dbReference>
<feature type="domain" description="ComEC/Rec2-related protein" evidence="7">
    <location>
        <begin position="205"/>
        <end position="462"/>
    </location>
</feature>
<feature type="transmembrane region" description="Helical" evidence="6">
    <location>
        <begin position="444"/>
        <end position="461"/>
    </location>
</feature>
<protein>
    <submittedName>
        <fullName evidence="9">DUF4131 domain-containing protein</fullName>
    </submittedName>
</protein>
<organism evidence="9 10">
    <name type="scientific">Gemella sanguinis</name>
    <dbReference type="NCBI Taxonomy" id="84135"/>
    <lineage>
        <taxon>Bacteria</taxon>
        <taxon>Bacillati</taxon>
        <taxon>Bacillota</taxon>
        <taxon>Bacilli</taxon>
        <taxon>Bacillales</taxon>
        <taxon>Gemellaceae</taxon>
        <taxon>Gemella</taxon>
    </lineage>
</organism>
<feature type="transmembrane region" description="Helical" evidence="6">
    <location>
        <begin position="41"/>
        <end position="61"/>
    </location>
</feature>
<feature type="transmembrane region" description="Helical" evidence="6">
    <location>
        <begin position="7"/>
        <end position="35"/>
    </location>
</feature>
<evidence type="ECO:0000259" key="7">
    <source>
        <dbReference type="Pfam" id="PF03772"/>
    </source>
</evidence>
<keyword evidence="10" id="KW-1185">Reference proteome</keyword>
<dbReference type="Pfam" id="PF03772">
    <property type="entry name" value="Competence"/>
    <property type="match status" value="1"/>
</dbReference>
<proteinExistence type="predicted"/>
<evidence type="ECO:0000256" key="4">
    <source>
        <dbReference type="ARBA" id="ARBA00022989"/>
    </source>
</evidence>
<evidence type="ECO:0000259" key="8">
    <source>
        <dbReference type="Pfam" id="PF13567"/>
    </source>
</evidence>
<evidence type="ECO:0000313" key="10">
    <source>
        <dbReference type="Proteomes" id="UP000427636"/>
    </source>
</evidence>
<feature type="transmembrane region" description="Helical" evidence="6">
    <location>
        <begin position="325"/>
        <end position="341"/>
    </location>
</feature>
<dbReference type="InterPro" id="IPR025405">
    <property type="entry name" value="DUF4131"/>
</dbReference>
<feature type="transmembrane region" description="Helical" evidence="6">
    <location>
        <begin position="401"/>
        <end position="424"/>
    </location>
</feature>
<dbReference type="NCBIfam" id="TIGR00360">
    <property type="entry name" value="ComEC_N-term"/>
    <property type="match status" value="1"/>
</dbReference>
<evidence type="ECO:0000256" key="6">
    <source>
        <dbReference type="SAM" id="Phobius"/>
    </source>
</evidence>
<dbReference type="InterPro" id="IPR004477">
    <property type="entry name" value="ComEC_N"/>
</dbReference>
<feature type="transmembrane region" description="Helical" evidence="6">
    <location>
        <begin position="229"/>
        <end position="248"/>
    </location>
</feature>
<feature type="transmembrane region" description="Helical" evidence="6">
    <location>
        <begin position="353"/>
        <end position="371"/>
    </location>
</feature>
<evidence type="ECO:0000313" key="9">
    <source>
        <dbReference type="EMBL" id="QGS08155.1"/>
    </source>
</evidence>
<feature type="transmembrane region" description="Helical" evidence="6">
    <location>
        <begin position="260"/>
        <end position="291"/>
    </location>
</feature>
<comment type="subcellular location">
    <subcellularLocation>
        <location evidence="1">Cell membrane</location>
        <topology evidence="1">Multi-pass membrane protein</topology>
    </subcellularLocation>
</comment>
<gene>
    <name evidence="9" type="ORF">FOC50_07715</name>
</gene>
<evidence type="ECO:0000256" key="5">
    <source>
        <dbReference type="ARBA" id="ARBA00023136"/>
    </source>
</evidence>
<sequence>MYYLQYSLLALGAILLNFNLIVSMLCIIIFLLITWKNKNLNARKAIICIIVFLVFFIRGAYIQKNNTSKLMDVENRDLVLRINDRVDINGNYLKGVGYINNEKVLISYTLQNEDEKVFFKKKFYGGKVFANGNIEELKEKTNFYSFDYKKYNENRGVFKQVKLNQIKNIKSEDSIVDKIKSIRAKMSLKISNEITFDKSGYFEALILGDKNYLQREDINSFKKLGISHLLAISGLHLGLLISIIYYIFQKLNFSSNLIENIIIIILPCYMVISGFSPSVVRAGLMIIVYLILRRKNIANIDSLLITFLIMTIINPLYIFDIGFELSFFITFSLLMSAEYIKKSKNKLQSSLKISVISFLASMPILISNFYTVPYISVLSNIILVPIFSIIIFPLVVCSYIVFLLSTTIFSILCKPLLNIVFYIFDEIQSILLRVHPIRIGKQNIYVIIATYLIILFILICLNKNKYKVSLCCLATIVSFLAVNNTFNYSKDLFEKLEVGKSQVYYLKENGVTTLINTSNNLENFYTDFRKKDRVYDIINEYDSLLNYEGRNKIDYLILTSTKKGEIGFAETLIGKGIIKKVVILDTHKEKFNDLINLAKFKNIDVLILKENNELIKSIYYYNKIIKIKDIEIEVVD</sequence>
<keyword evidence="5 6" id="KW-0472">Membrane</keyword>
<keyword evidence="2" id="KW-1003">Cell membrane</keyword>
<feature type="transmembrane region" description="Helical" evidence="6">
    <location>
        <begin position="468"/>
        <end position="486"/>
    </location>
</feature>
<dbReference type="InterPro" id="IPR052159">
    <property type="entry name" value="Competence_DNA_uptake"/>
</dbReference>
<evidence type="ECO:0000256" key="3">
    <source>
        <dbReference type="ARBA" id="ARBA00022692"/>
    </source>
</evidence>
<dbReference type="Pfam" id="PF13567">
    <property type="entry name" value="DUF4131"/>
    <property type="match status" value="1"/>
</dbReference>
<feature type="transmembrane region" description="Helical" evidence="6">
    <location>
        <begin position="377"/>
        <end position="396"/>
    </location>
</feature>
<evidence type="ECO:0000256" key="2">
    <source>
        <dbReference type="ARBA" id="ARBA00022475"/>
    </source>
</evidence>
<accession>A0ABX6FI33</accession>
<dbReference type="PANTHER" id="PTHR30619">
    <property type="entry name" value="DNA INTERNALIZATION/COMPETENCE PROTEIN COMEC/REC2"/>
    <property type="match status" value="1"/>
</dbReference>
<feature type="domain" description="DUF4131" evidence="8">
    <location>
        <begin position="21"/>
        <end position="168"/>
    </location>
</feature>
<feature type="transmembrane region" description="Helical" evidence="6">
    <location>
        <begin position="303"/>
        <end position="319"/>
    </location>
</feature>